<comment type="caution">
    <text evidence="1">The sequence shown here is derived from an EMBL/GenBank/DDBJ whole genome shotgun (WGS) entry which is preliminary data.</text>
</comment>
<evidence type="ECO:0000313" key="2">
    <source>
        <dbReference type="Proteomes" id="UP000823850"/>
    </source>
</evidence>
<gene>
    <name evidence="1" type="ORF">H9913_03540</name>
</gene>
<accession>A0A9D2U2W4</accession>
<dbReference type="AlphaFoldDB" id="A0A9D2U2W4"/>
<proteinExistence type="predicted"/>
<reference evidence="1" key="2">
    <citation type="submission" date="2021-04" db="EMBL/GenBank/DDBJ databases">
        <authorList>
            <person name="Gilroy R."/>
        </authorList>
    </citation>
    <scope>NUCLEOTIDE SEQUENCE</scope>
    <source>
        <strain evidence="1">ChiW19-6364</strain>
    </source>
</reference>
<name>A0A9D2U2W4_9FIRM</name>
<organism evidence="1 2">
    <name type="scientific">Candidatus Blautia stercoripullorum</name>
    <dbReference type="NCBI Taxonomy" id="2838502"/>
    <lineage>
        <taxon>Bacteria</taxon>
        <taxon>Bacillati</taxon>
        <taxon>Bacillota</taxon>
        <taxon>Clostridia</taxon>
        <taxon>Lachnospirales</taxon>
        <taxon>Lachnospiraceae</taxon>
        <taxon>Blautia</taxon>
    </lineage>
</organism>
<dbReference type="Proteomes" id="UP000823850">
    <property type="component" value="Unassembled WGS sequence"/>
</dbReference>
<evidence type="ECO:0000313" key="1">
    <source>
        <dbReference type="EMBL" id="HJD39076.1"/>
    </source>
</evidence>
<dbReference type="EMBL" id="DWUX01000066">
    <property type="protein sequence ID" value="HJD39076.1"/>
    <property type="molecule type" value="Genomic_DNA"/>
</dbReference>
<sequence>MRFEPEKEAGLEFPEAMHRLDQFLHPVYDAILKEEEFDCQWSCSQKTWM</sequence>
<protein>
    <submittedName>
        <fullName evidence="1">Uncharacterized protein</fullName>
    </submittedName>
</protein>
<reference evidence="1" key="1">
    <citation type="journal article" date="2021" name="PeerJ">
        <title>Extensive microbial diversity within the chicken gut microbiome revealed by metagenomics and culture.</title>
        <authorList>
            <person name="Gilroy R."/>
            <person name="Ravi A."/>
            <person name="Getino M."/>
            <person name="Pursley I."/>
            <person name="Horton D.L."/>
            <person name="Alikhan N.F."/>
            <person name="Baker D."/>
            <person name="Gharbi K."/>
            <person name="Hall N."/>
            <person name="Watson M."/>
            <person name="Adriaenssens E.M."/>
            <person name="Foster-Nyarko E."/>
            <person name="Jarju S."/>
            <person name="Secka A."/>
            <person name="Antonio M."/>
            <person name="Oren A."/>
            <person name="Chaudhuri R.R."/>
            <person name="La Ragione R."/>
            <person name="Hildebrand F."/>
            <person name="Pallen M.J."/>
        </authorList>
    </citation>
    <scope>NUCLEOTIDE SEQUENCE</scope>
    <source>
        <strain evidence="1">ChiW19-6364</strain>
    </source>
</reference>